<reference evidence="3" key="1">
    <citation type="submission" date="2020-06" db="EMBL/GenBank/DDBJ databases">
        <authorList>
            <person name="Li T."/>
            <person name="Hu X."/>
            <person name="Zhang T."/>
            <person name="Song X."/>
            <person name="Zhang H."/>
            <person name="Dai N."/>
            <person name="Sheng W."/>
            <person name="Hou X."/>
            <person name="Wei L."/>
        </authorList>
    </citation>
    <scope>NUCLEOTIDE SEQUENCE</scope>
    <source>
        <strain evidence="3">KEN1</strain>
        <tissue evidence="3">Leaf</tissue>
    </source>
</reference>
<comment type="caution">
    <text evidence="3">The sequence shown here is derived from an EMBL/GenBank/DDBJ whole genome shotgun (WGS) entry which is preliminary data.</text>
</comment>
<name>A0AAW2TA45_9LAMI</name>
<feature type="compositionally biased region" description="Basic residues" evidence="1">
    <location>
        <begin position="51"/>
        <end position="64"/>
    </location>
</feature>
<accession>A0AAW2TA45</accession>
<sequence>MVMVRAERHLNMPPPGYHQVKNREFHVYIEYDPPQPEKVVVESARIEKNAVQKKKNKGKQKVRGNGKDKGKVTREDDIEFLGEVPVDEIGHIIEGVDFVQDLAGKTHIPKTGEVGIGDMDEDDMDDADFVGNDYGLDSVSGDDEYDDELYENFVDDVSAEMDSADETNSESSGDLVVSDNDMDEHRLSEDDDNEHNFPVFNPVEMYNPSLELGMIFCSKKEFEKAVQSYAIKQKRSVKFTKNDSFRVYVVCAVDGCQWKIHANKLKNEETFQINLYQDEHTCPQVFNVINVKISWLSEKYLQDFKSNPKRDVKGWRVDIMNQLRCHVSRDQDYRAKRQTLKKLEGSSEHQFSKLWDYAEELRRTNPGQLSFWGGLSYKNALWKAARASTVGEFKLRMEEMKQLKQDAFDWFNDKPPSEWSIPCKHACSAIFNQNLQPEDMIHPYYNVETYKQVYEPAILPINGETLWTETGFIPPLPLNFGRGPGRPAGARNREPDELMLRQQRNR</sequence>
<dbReference type="AlphaFoldDB" id="A0AAW2TA45"/>
<dbReference type="EMBL" id="JACGWN010000015">
    <property type="protein sequence ID" value="KAL0401654.1"/>
    <property type="molecule type" value="Genomic_DNA"/>
</dbReference>
<feature type="domain" description="Transposase MuDR plant" evidence="2">
    <location>
        <begin position="210"/>
        <end position="273"/>
    </location>
</feature>
<organism evidence="3">
    <name type="scientific">Sesamum latifolium</name>
    <dbReference type="NCBI Taxonomy" id="2727402"/>
    <lineage>
        <taxon>Eukaryota</taxon>
        <taxon>Viridiplantae</taxon>
        <taxon>Streptophyta</taxon>
        <taxon>Embryophyta</taxon>
        <taxon>Tracheophyta</taxon>
        <taxon>Spermatophyta</taxon>
        <taxon>Magnoliopsida</taxon>
        <taxon>eudicotyledons</taxon>
        <taxon>Gunneridae</taxon>
        <taxon>Pentapetalae</taxon>
        <taxon>asterids</taxon>
        <taxon>lamiids</taxon>
        <taxon>Lamiales</taxon>
        <taxon>Pedaliaceae</taxon>
        <taxon>Sesamum</taxon>
    </lineage>
</organism>
<reference evidence="3" key="2">
    <citation type="journal article" date="2024" name="Plant">
        <title>Genomic evolution and insights into agronomic trait innovations of Sesamum species.</title>
        <authorList>
            <person name="Miao H."/>
            <person name="Wang L."/>
            <person name="Qu L."/>
            <person name="Liu H."/>
            <person name="Sun Y."/>
            <person name="Le M."/>
            <person name="Wang Q."/>
            <person name="Wei S."/>
            <person name="Zheng Y."/>
            <person name="Lin W."/>
            <person name="Duan Y."/>
            <person name="Cao H."/>
            <person name="Xiong S."/>
            <person name="Wang X."/>
            <person name="Wei L."/>
            <person name="Li C."/>
            <person name="Ma Q."/>
            <person name="Ju M."/>
            <person name="Zhao R."/>
            <person name="Li G."/>
            <person name="Mu C."/>
            <person name="Tian Q."/>
            <person name="Mei H."/>
            <person name="Zhang T."/>
            <person name="Gao T."/>
            <person name="Zhang H."/>
        </authorList>
    </citation>
    <scope>NUCLEOTIDE SEQUENCE</scope>
    <source>
        <strain evidence="3">KEN1</strain>
    </source>
</reference>
<protein>
    <recommendedName>
        <fullName evidence="2">Transposase MuDR plant domain-containing protein</fullName>
    </recommendedName>
</protein>
<dbReference type="Pfam" id="PF03108">
    <property type="entry name" value="DBD_Tnp_Mut"/>
    <property type="match status" value="1"/>
</dbReference>
<dbReference type="InterPro" id="IPR004332">
    <property type="entry name" value="Transposase_MuDR"/>
</dbReference>
<proteinExistence type="predicted"/>
<gene>
    <name evidence="3" type="ORF">Slati_4195300</name>
</gene>
<evidence type="ECO:0000313" key="3">
    <source>
        <dbReference type="EMBL" id="KAL0401654.1"/>
    </source>
</evidence>
<dbReference type="PANTHER" id="PTHR31973">
    <property type="entry name" value="POLYPROTEIN, PUTATIVE-RELATED"/>
    <property type="match status" value="1"/>
</dbReference>
<dbReference type="PANTHER" id="PTHR31973:SF187">
    <property type="entry name" value="MUTATOR TRANSPOSASE MUDRA PROTEIN"/>
    <property type="match status" value="1"/>
</dbReference>
<feature type="region of interest" description="Disordered" evidence="1">
    <location>
        <begin position="49"/>
        <end position="71"/>
    </location>
</feature>
<evidence type="ECO:0000256" key="1">
    <source>
        <dbReference type="SAM" id="MobiDB-lite"/>
    </source>
</evidence>
<feature type="region of interest" description="Disordered" evidence="1">
    <location>
        <begin position="480"/>
        <end position="506"/>
    </location>
</feature>
<evidence type="ECO:0000259" key="2">
    <source>
        <dbReference type="Pfam" id="PF03108"/>
    </source>
</evidence>